<dbReference type="Pfam" id="PF01826">
    <property type="entry name" value="TIL"/>
    <property type="match status" value="3"/>
</dbReference>
<dbReference type="EMBL" id="OX597823">
    <property type="protein sequence ID" value="CAI9729267.1"/>
    <property type="molecule type" value="Genomic_DNA"/>
</dbReference>
<feature type="domain" description="EGF-like" evidence="7">
    <location>
        <begin position="111"/>
        <end position="144"/>
    </location>
</feature>
<feature type="disulfide bond" evidence="4">
    <location>
        <begin position="148"/>
        <end position="158"/>
    </location>
</feature>
<evidence type="ECO:0000256" key="3">
    <source>
        <dbReference type="ARBA" id="ARBA00023180"/>
    </source>
</evidence>
<keyword evidence="4" id="KW-0245">EGF-like domain</keyword>
<feature type="signal peptide" evidence="6">
    <location>
        <begin position="1"/>
        <end position="25"/>
    </location>
</feature>
<dbReference type="PANTHER" id="PTHR11339:SF386">
    <property type="entry name" value="HEMOLECTIN, ISOFORM A"/>
    <property type="match status" value="1"/>
</dbReference>
<dbReference type="SUPFAM" id="SSF57424">
    <property type="entry name" value="LDL receptor-like module"/>
    <property type="match status" value="1"/>
</dbReference>
<evidence type="ECO:0000313" key="10">
    <source>
        <dbReference type="EMBL" id="CAI9729267.1"/>
    </source>
</evidence>
<feature type="domain" description="VWFC" evidence="8">
    <location>
        <begin position="1554"/>
        <end position="1614"/>
    </location>
</feature>
<dbReference type="SMART" id="SM00216">
    <property type="entry name" value="VWD"/>
    <property type="match status" value="3"/>
</dbReference>
<keyword evidence="2 4" id="KW-1015">Disulfide bond</keyword>
<feature type="chain" id="PRO_5041385829" evidence="6">
    <location>
        <begin position="26"/>
        <end position="3061"/>
    </location>
</feature>
<dbReference type="InterPro" id="IPR002172">
    <property type="entry name" value="LDrepeatLR_classA_rpt"/>
</dbReference>
<dbReference type="SMART" id="SM00832">
    <property type="entry name" value="C8"/>
    <property type="match status" value="3"/>
</dbReference>
<dbReference type="PROSITE" id="PS51233">
    <property type="entry name" value="VWFD"/>
    <property type="match status" value="3"/>
</dbReference>
<reference evidence="10" key="1">
    <citation type="submission" date="2023-08" db="EMBL/GenBank/DDBJ databases">
        <authorList>
            <person name="Alioto T."/>
            <person name="Alioto T."/>
            <person name="Gomez Garrido J."/>
        </authorList>
    </citation>
    <scope>NUCLEOTIDE SEQUENCE</scope>
</reference>
<keyword evidence="6" id="KW-0732">Signal</keyword>
<feature type="domain" description="EGF-like" evidence="7">
    <location>
        <begin position="145"/>
        <end position="176"/>
    </location>
</feature>
<feature type="disulfide bond" evidence="4">
    <location>
        <begin position="115"/>
        <end position="125"/>
    </location>
</feature>
<dbReference type="InterPro" id="IPR001846">
    <property type="entry name" value="VWF_type-D"/>
</dbReference>
<dbReference type="CDD" id="cd19941">
    <property type="entry name" value="TIL"/>
    <property type="match status" value="3"/>
</dbReference>
<organism evidence="10 11">
    <name type="scientific">Octopus vulgaris</name>
    <name type="common">Common octopus</name>
    <dbReference type="NCBI Taxonomy" id="6645"/>
    <lineage>
        <taxon>Eukaryota</taxon>
        <taxon>Metazoa</taxon>
        <taxon>Spiralia</taxon>
        <taxon>Lophotrochozoa</taxon>
        <taxon>Mollusca</taxon>
        <taxon>Cephalopoda</taxon>
        <taxon>Coleoidea</taxon>
        <taxon>Octopodiformes</taxon>
        <taxon>Octopoda</taxon>
        <taxon>Incirrata</taxon>
        <taxon>Octopodidae</taxon>
        <taxon>Octopus</taxon>
    </lineage>
</organism>
<protein>
    <submittedName>
        <fullName evidence="10">von Willebrand factor-like</fullName>
    </submittedName>
</protein>
<dbReference type="Pfam" id="PF08742">
    <property type="entry name" value="C8"/>
    <property type="match status" value="3"/>
</dbReference>
<dbReference type="PROSITE" id="PS00022">
    <property type="entry name" value="EGF_1"/>
    <property type="match status" value="2"/>
</dbReference>
<dbReference type="GO" id="GO:0031012">
    <property type="term" value="C:extracellular matrix"/>
    <property type="evidence" value="ECO:0007669"/>
    <property type="project" value="TreeGrafter"/>
</dbReference>
<evidence type="ECO:0000256" key="6">
    <source>
        <dbReference type="SAM" id="SignalP"/>
    </source>
</evidence>
<feature type="domain" description="EGF-like" evidence="7">
    <location>
        <begin position="207"/>
        <end position="236"/>
    </location>
</feature>
<dbReference type="PROSITE" id="PS50184">
    <property type="entry name" value="VWFC_2"/>
    <property type="match status" value="2"/>
</dbReference>
<keyword evidence="11" id="KW-1185">Reference proteome</keyword>
<feature type="disulfide bond" evidence="4">
    <location>
        <begin position="243"/>
        <end position="253"/>
    </location>
</feature>
<dbReference type="PROSITE" id="PS50068">
    <property type="entry name" value="LDLRA_2"/>
    <property type="match status" value="1"/>
</dbReference>
<dbReference type="InterPro" id="IPR001007">
    <property type="entry name" value="VWF_dom"/>
</dbReference>
<dbReference type="GO" id="GO:0005615">
    <property type="term" value="C:extracellular space"/>
    <property type="evidence" value="ECO:0007669"/>
    <property type="project" value="TreeGrafter"/>
</dbReference>
<evidence type="ECO:0000313" key="11">
    <source>
        <dbReference type="Proteomes" id="UP001162480"/>
    </source>
</evidence>
<dbReference type="Gene3D" id="2.10.25.10">
    <property type="entry name" value="Laminin"/>
    <property type="match status" value="7"/>
</dbReference>
<keyword evidence="3" id="KW-0325">Glycoprotein</keyword>
<name>A0AA36B907_OCTVU</name>
<dbReference type="PANTHER" id="PTHR11339">
    <property type="entry name" value="EXTRACELLULAR MATRIX GLYCOPROTEIN RELATED"/>
    <property type="match status" value="1"/>
</dbReference>
<dbReference type="Pfam" id="PF00093">
    <property type="entry name" value="VWC"/>
    <property type="match status" value="1"/>
</dbReference>
<evidence type="ECO:0000259" key="8">
    <source>
        <dbReference type="PROSITE" id="PS50184"/>
    </source>
</evidence>
<feature type="disulfide bond" evidence="5">
    <location>
        <begin position="1945"/>
        <end position="1960"/>
    </location>
</feature>
<feature type="disulfide bond" evidence="4">
    <location>
        <begin position="211"/>
        <end position="221"/>
    </location>
</feature>
<evidence type="ECO:0000259" key="7">
    <source>
        <dbReference type="PROSITE" id="PS50026"/>
    </source>
</evidence>
<dbReference type="InterPro" id="IPR000742">
    <property type="entry name" value="EGF"/>
</dbReference>
<feature type="domain" description="VWFD" evidence="9">
    <location>
        <begin position="1083"/>
        <end position="1262"/>
    </location>
</feature>
<dbReference type="Proteomes" id="UP001162480">
    <property type="component" value="Chromosome 10"/>
</dbReference>
<dbReference type="InterPro" id="IPR036084">
    <property type="entry name" value="Ser_inhib-like_sf"/>
</dbReference>
<dbReference type="SMART" id="SM00192">
    <property type="entry name" value="LDLa"/>
    <property type="match status" value="1"/>
</dbReference>
<sequence length="3061" mass="340032">MVPSAPSLFSVFLLFLLGCFNQTNAQENSHFCKDTIQTLVNTTRRVIETEILDFERCTRVNEDRNMEILEYKAEKGFCKIKWNHIVQKPTRELRNITVDVCCRGWSGENCDQAVCSRPCQHGSKCIGDNKCDCSNTGYQGDDCSEAICVRPCRNGGHCTEPNVCQCSKEYSGKYCEIPVCEPACIHGYCIEPNKCKCFQSYTGPTCAEEDCGGECMNGGSCNQYGQCTCRYGFTGEFCQRPVCDVPCLNGGTCFAPNQCTCPPGFTGATCAINNIMLQNQTSKAKPGEFESIFDAEGYSMCTSWGDRHIVTFDNVYYYFPGKGTYTLFQECQNSEPSFRVHINHTYNCEPGRHCHVELKITNFDTMISVRPDGKVYSNGSIISLPHQVGDLELSEIANYTVVKGIDDLIILYDGLSSVYAFAPPQMLGKLCGLCGQFDGNKTNEFVNYVRKPVATKADFSNVWLDPMEQRTIPAVKEDSVHPCVRLRNKFSKAADNVEAFCSVFSLDYVVFKKCHSTVPPDEYIAMCSREMCTCLLKNSLQECSHKRCEVATQYARACSHHGKIMKWRSNTFCPPHACPKNMVFKECSKNCRQSCGSEGFEAECEEFCVDGCFCKEGTLWDTSTSSCVHRGDCPCYRGNDQRAYPIGTLEKSGCESCTCAEGGRWNCIMSKDCPGICTLSGDPHFQTFDGRQFFFEGECEYVLSQYQAKDGGESFAVWIENKYCNKITDAVCTKVVTIKFGSKNNTLIIRLRSFKVEVNSMSIGLPYKDDDVVIRKVSNILIRLTASIGLDVLWDGRTRIYLKLSNKYQGKVTGMCGNFNNDVNDDNLTPNGENEFNVTKFAMEWKTNTACNSRPSTIYLGACALSKQYEKLATEVCNKMWKEESFKSCHFAVNPGKFVDQCKHDVCMCGQRHGDPRDCECAAFATYARACVLKGITLNWRQSNLCFINCTKGMIYQECGYNCDQTCRGIQPEKCEEECIEGCNCPPGEKYDEEDNVCVPVEECKCYYRNEYYEPKSSRQELCNECICIDGHWQCTTESCNVNELCSGDMVWSNCSDCIRTCDSLNVDCVATCSQQGCICPEATCEAFGDPHYVTFDGKPYNFQGACAYIIAQDFCNETGGTFQVTTENVPCGTLGYSCTKSVKFLIYDTIINLARGTNITYTINNKAPEGTPMANFTIKEVGTYIMIEAHGITLVWDKSMRLYITLENKYMGRVCGLCGNYDQIANNDFRDKSSFPEHTQSPLAFANSWRVDPNWYYTSCRDDSCSCDRGGDCQCFCTAVAAYAARCLRAGICINWRAHEMSTSEEVCGIQCPTGREYFPCHSSCPKTCVDFGKKDFICTTGEVEGCFCPNGTYEQDGDCVPISECFCTDPSTGKTYKPGTVVMMNCRKCTCFEGAFRCQEGPGCDTTTQFPSTTTELCVGDDKMFCDGFCATICDGNRECLYDLDEINCTSTTVAPTTLYTTLPTITSFSSYQTGTGFSLTTPFGSTTPPTTIECKYPYIKTPCKKKCENFCHSVAPPDGCNKNETYPCVEGCDLAPGFAIGPGGPIKELMCSCKDEVNNVTREAYEKWNRVCDICECSNNTVTCTNRCGIITCPPGLELMTPAGKCCPECVPITTTSPYVTTPTTFVTLNGTQTTISPSMQTYPSVPSTTPEECIVVDWMSSMDPLLIPDERIQGYPTEVGIASDARINRPGWAVPVDLVLHPILIVIVATDDEPLVEVLSQKLVTNAKKYAVFIKTKDNEEWAAVDQNKEESYFTGDVLYKFPSKTFIRALKIVLLEPLVSTEKVYTVQLILNGCEQPSLTTPHTSTLSSTTPTLCDKPNEIHDICRCTPTCEDILVGRECKVKADQIDSSGYCCQCTEGMIYNATGFCIKEETCVCTDDNRNHPFKGFELVSPPDECCSCVPITTIAPSAPTTTGVDCHCPSGTFPCHDCSQCLPHHHRCNRIVDCEDGSDEKDCKCLFNGTIYDDGDTWQVNDCLKCQCKSQDAICKKTCPITTCPPGYYLNLYENEDRCCECVQIQSTTPNVPYKRNCTVINGTYEDPLCPNECIIETSECDSISCTEKLISLKDFGTEFIMKSSNEDAIDAFYSNKSWVIGSTNEDQTIEISAKEDVTWVKLKYSASRIRQIKVTFGDEKFYAARQVVITEPVDGRLTTTITFNNGNGVVARRMKITIIPMNSDEPSKLTAVEPYICSVHETTTPIPRTTTPLRCIENETRILNECFNEVCIDGEFQRVPACNKKCADNETLVIRDKECCQCVALTTPVTRTNVYTTIRYSSGTQWATTLFPTQATTGVCEEPLERTDCMKECTKCHLLEPNCTMTGPFICETGCDCPVNLVFNGTHCVYPGSCICLDDDGILRKPGEVWIKDCYEYTCFNNSILQVRPTCNETTTMSTCKNGNVFTKLGCNNATLICICLHGLETCISSNPDPCSLCKNGTTPFLREDGCCSCQNVTTTTTCYEYDIASCIIPCKIRPITCEDYILSSYLNKSLVQMSHGCECPEDNKVCDEDNYDYPSKSCTGCRKEVCHSDRTYCYAKTEENCCECGHKTSFNGTVCIDSNDCNCQDEFGNIRKPYESWNDTSDPLCVQYACIGNKIQKTNHSDNCKELICKPGFTLQKVEGDCCETCVAATGSTEFPLTTTIGECPSKCYCDLETCDSDCSVSKECNKVCSCNEGYTFQNGACIRKPPHCTTLKTTTLTSTETTPTLPCELIDGLKSPIYIPDRHITATPLSHMDTAVNIRPNKEGWKVPVPSDQEAQPSVTIKLTNNPEGVLLSEIIVEGNVRSYIVQLKFANDFAFESLGSFINGKTHYKTNELLNVTEIRILLESAKPLDMDVYPAEYDVKVSILGCFTPEFTTPVVTATTPTTSALTTLSPTSTSTLVPTITTPPVITTQVPCVVTDGMEQPVLIPDSAITGFPIFEEHRVTNVRPGRPGWLVPVPISEEKPTLFVTLTNSSAGVTLVEVILRGNVQTFSVSTWDETTQTYKLLATDITESLLLKNEIKAQKLKIVLESPKPMVTIYQVWLSIKACFPEITQSTVLTSTGKSNYFKYFSKYLTEI</sequence>
<dbReference type="SUPFAM" id="SSF57567">
    <property type="entry name" value="Serine protease inhibitors"/>
    <property type="match status" value="3"/>
</dbReference>
<dbReference type="Pfam" id="PF00094">
    <property type="entry name" value="VWD"/>
    <property type="match status" value="3"/>
</dbReference>
<feature type="domain" description="EGF-like" evidence="7">
    <location>
        <begin position="239"/>
        <end position="271"/>
    </location>
</feature>
<dbReference type="SUPFAM" id="SSF57196">
    <property type="entry name" value="EGF/Laminin"/>
    <property type="match status" value="1"/>
</dbReference>
<dbReference type="SMART" id="SM00214">
    <property type="entry name" value="VWC"/>
    <property type="match status" value="3"/>
</dbReference>
<dbReference type="InterPro" id="IPR014853">
    <property type="entry name" value="VWF/SSPO/ZAN-like_Cys-rich_dom"/>
</dbReference>
<feature type="domain" description="VWFD" evidence="9">
    <location>
        <begin position="299"/>
        <end position="471"/>
    </location>
</feature>
<feature type="domain" description="VWFC" evidence="8">
    <location>
        <begin position="1962"/>
        <end position="2036"/>
    </location>
</feature>
<dbReference type="InterPro" id="IPR036055">
    <property type="entry name" value="LDL_receptor-like_sf"/>
</dbReference>
<evidence type="ECO:0000256" key="2">
    <source>
        <dbReference type="ARBA" id="ARBA00023157"/>
    </source>
</evidence>
<gene>
    <name evidence="10" type="ORF">OCTVUL_1B003739</name>
</gene>
<dbReference type="PROSITE" id="PS50026">
    <property type="entry name" value="EGF_3"/>
    <property type="match status" value="4"/>
</dbReference>
<feature type="disulfide bond" evidence="4">
    <location>
        <begin position="261"/>
        <end position="270"/>
    </location>
</feature>
<evidence type="ECO:0000256" key="5">
    <source>
        <dbReference type="PROSITE-ProRule" id="PRU00124"/>
    </source>
</evidence>
<comment type="caution">
    <text evidence="4">Lacks conserved residue(s) required for the propagation of feature annotation.</text>
</comment>
<feature type="domain" description="VWFD" evidence="9">
    <location>
        <begin position="675"/>
        <end position="852"/>
    </location>
</feature>
<dbReference type="SMART" id="SM00181">
    <property type="entry name" value="EGF"/>
    <property type="match status" value="7"/>
</dbReference>
<evidence type="ECO:0000256" key="4">
    <source>
        <dbReference type="PROSITE-ProRule" id="PRU00076"/>
    </source>
</evidence>
<keyword evidence="1" id="KW-0677">Repeat</keyword>
<evidence type="ECO:0000256" key="1">
    <source>
        <dbReference type="ARBA" id="ARBA00022737"/>
    </source>
</evidence>
<dbReference type="CDD" id="cd00112">
    <property type="entry name" value="LDLa"/>
    <property type="match status" value="1"/>
</dbReference>
<feature type="disulfide bond" evidence="4">
    <location>
        <begin position="166"/>
        <end position="175"/>
    </location>
</feature>
<dbReference type="InterPro" id="IPR050780">
    <property type="entry name" value="Mucin_vWF_Thrombospondin_sf"/>
</dbReference>
<proteinExistence type="predicted"/>
<evidence type="ECO:0000259" key="9">
    <source>
        <dbReference type="PROSITE" id="PS51233"/>
    </source>
</evidence>
<dbReference type="PROSITE" id="PS01186">
    <property type="entry name" value="EGF_2"/>
    <property type="match status" value="1"/>
</dbReference>
<dbReference type="InterPro" id="IPR002919">
    <property type="entry name" value="TIL_dom"/>
</dbReference>
<accession>A0AA36B907</accession>